<dbReference type="GeneID" id="92874339"/>
<dbReference type="PATRIC" id="fig|749927.5.peg.6957"/>
<dbReference type="AlphaFoldDB" id="A0A0H3DFJ2"/>
<evidence type="ECO:0008006" key="5">
    <source>
        <dbReference type="Google" id="ProtNLM"/>
    </source>
</evidence>
<dbReference type="EMBL" id="CP002000">
    <property type="protein sequence ID" value="ADJ48414.1"/>
    <property type="molecule type" value="Genomic_DNA"/>
</dbReference>
<protein>
    <recommendedName>
        <fullName evidence="5">DUF4231 domain-containing protein</fullName>
    </recommendedName>
</protein>
<name>A0A0H3DFJ2_AMYMU</name>
<feature type="transmembrane region" description="Helical" evidence="2">
    <location>
        <begin position="48"/>
        <end position="67"/>
    </location>
</feature>
<dbReference type="InterPro" id="IPR025325">
    <property type="entry name" value="DUF4231"/>
</dbReference>
<keyword evidence="2" id="KW-0812">Transmembrane</keyword>
<evidence type="ECO:0000313" key="4">
    <source>
        <dbReference type="Proteomes" id="UP000000328"/>
    </source>
</evidence>
<reference evidence="3 4" key="1">
    <citation type="journal article" date="2010" name="Cell Res.">
        <title>Complete genome sequence of the rifamycin SV-producing Amycolatopsis mediterranei U32 revealed its genetic characteristics in phylogeny and metabolism.</title>
        <authorList>
            <person name="Zhao W."/>
            <person name="Zhong Y."/>
            <person name="Yuan H."/>
            <person name="Wang J."/>
            <person name="Zheng H."/>
            <person name="Wang Y."/>
            <person name="Cen X."/>
            <person name="Xu F."/>
            <person name="Bai J."/>
            <person name="Han X."/>
            <person name="Lu G."/>
            <person name="Zhu Y."/>
            <person name="Shao Z."/>
            <person name="Yan H."/>
            <person name="Li C."/>
            <person name="Peng N."/>
            <person name="Zhang Z."/>
            <person name="Zhang Y."/>
            <person name="Lin W."/>
            <person name="Fan Y."/>
            <person name="Qin Z."/>
            <person name="Hu Y."/>
            <person name="Zhu B."/>
            <person name="Wang S."/>
            <person name="Ding X."/>
            <person name="Zhao G.P."/>
        </authorList>
    </citation>
    <scope>NUCLEOTIDE SEQUENCE [LARGE SCALE GENOMIC DNA]</scope>
    <source>
        <strain evidence="4">U-32</strain>
    </source>
</reference>
<feature type="region of interest" description="Disordered" evidence="1">
    <location>
        <begin position="144"/>
        <end position="168"/>
    </location>
</feature>
<proteinExistence type="predicted"/>
<dbReference type="HOGENOM" id="CLU_1583139_0_0_11"/>
<evidence type="ECO:0000313" key="3">
    <source>
        <dbReference type="EMBL" id="ADJ48414.1"/>
    </source>
</evidence>
<dbReference type="KEGG" id="amd:AMED_6688"/>
<dbReference type="Proteomes" id="UP000000328">
    <property type="component" value="Chromosome"/>
</dbReference>
<feature type="compositionally biased region" description="Basic and acidic residues" evidence="1">
    <location>
        <begin position="151"/>
        <end position="168"/>
    </location>
</feature>
<feature type="transmembrane region" description="Helical" evidence="2">
    <location>
        <begin position="73"/>
        <end position="92"/>
    </location>
</feature>
<organism evidence="3 4">
    <name type="scientific">Amycolatopsis mediterranei (strain U-32)</name>
    <dbReference type="NCBI Taxonomy" id="749927"/>
    <lineage>
        <taxon>Bacteria</taxon>
        <taxon>Bacillati</taxon>
        <taxon>Actinomycetota</taxon>
        <taxon>Actinomycetes</taxon>
        <taxon>Pseudonocardiales</taxon>
        <taxon>Pseudonocardiaceae</taxon>
        <taxon>Amycolatopsis</taxon>
    </lineage>
</organism>
<keyword evidence="2" id="KW-1133">Transmembrane helix</keyword>
<sequence>MRWAADTSGDLGTHWMITAERDGQQLPVTVVAKWQWYKKGSRRDRLRYAVIEIAALAGSAAIPVAAAAHLDSVVIAALGAFVLIATGIRTTFGLHENWVEHSQIGYAIEREAALFLHSSPPYDRADAVQVLVARVETLSDEGGQQWARRRMSVERGRQSHETPRKPVE</sequence>
<dbReference type="Pfam" id="PF14015">
    <property type="entry name" value="DUF4231"/>
    <property type="match status" value="1"/>
</dbReference>
<gene>
    <name evidence="3" type="ordered locus">AMED_6688</name>
</gene>
<dbReference type="RefSeq" id="WP_013228463.1">
    <property type="nucleotide sequence ID" value="NC_014318.1"/>
</dbReference>
<dbReference type="OrthoDB" id="3635082at2"/>
<accession>A0A0H3DFJ2</accession>
<dbReference type="NCBIfam" id="NF033634">
    <property type="entry name" value="SLATT_1"/>
    <property type="match status" value="1"/>
</dbReference>
<evidence type="ECO:0000256" key="2">
    <source>
        <dbReference type="SAM" id="Phobius"/>
    </source>
</evidence>
<evidence type="ECO:0000256" key="1">
    <source>
        <dbReference type="SAM" id="MobiDB-lite"/>
    </source>
</evidence>
<keyword evidence="2" id="KW-0472">Membrane</keyword>
<dbReference type="eggNOG" id="ENOG503260A">
    <property type="taxonomic scope" value="Bacteria"/>
</dbReference>